<dbReference type="EMBL" id="JBBHLI010000001">
    <property type="protein sequence ID" value="MEK9499747.1"/>
    <property type="molecule type" value="Genomic_DNA"/>
</dbReference>
<proteinExistence type="predicted"/>
<keyword evidence="2" id="KW-0812">Transmembrane</keyword>
<reference evidence="5 6" key="1">
    <citation type="submission" date="2024-02" db="EMBL/GenBank/DDBJ databases">
        <title>A novel Gemmatimonadota bacterium.</title>
        <authorList>
            <person name="Du Z.-J."/>
            <person name="Ye Y.-Q."/>
        </authorList>
    </citation>
    <scope>NUCLEOTIDE SEQUENCE [LARGE SCALE GENOMIC DNA]</scope>
    <source>
        <strain evidence="5 6">DH-20</strain>
    </source>
</reference>
<evidence type="ECO:0000256" key="1">
    <source>
        <dbReference type="SAM" id="MobiDB-lite"/>
    </source>
</evidence>
<feature type="domain" description="HD" evidence="3">
    <location>
        <begin position="259"/>
        <end position="383"/>
    </location>
</feature>
<dbReference type="InterPro" id="IPR048430">
    <property type="entry name" value="MASE9"/>
</dbReference>
<dbReference type="InterPro" id="IPR003607">
    <property type="entry name" value="HD/PDEase_dom"/>
</dbReference>
<evidence type="ECO:0000256" key="2">
    <source>
        <dbReference type="SAM" id="Phobius"/>
    </source>
</evidence>
<dbReference type="InterPro" id="IPR006675">
    <property type="entry name" value="HDIG_dom"/>
</dbReference>
<dbReference type="PANTHER" id="PTHR43155">
    <property type="entry name" value="CYCLIC DI-GMP PHOSPHODIESTERASE PA4108-RELATED"/>
    <property type="match status" value="1"/>
</dbReference>
<evidence type="ECO:0000259" key="4">
    <source>
        <dbReference type="PROSITE" id="PS51832"/>
    </source>
</evidence>
<keyword evidence="2" id="KW-0472">Membrane</keyword>
<organism evidence="5 6">
    <name type="scientific">Gaopeijia maritima</name>
    <dbReference type="NCBI Taxonomy" id="3119007"/>
    <lineage>
        <taxon>Bacteria</taxon>
        <taxon>Pseudomonadati</taxon>
        <taxon>Gemmatimonadota</taxon>
        <taxon>Longimicrobiia</taxon>
        <taxon>Gaopeijiales</taxon>
        <taxon>Gaopeijiaceae</taxon>
        <taxon>Gaopeijia</taxon>
    </lineage>
</organism>
<dbReference type="EC" id="3.1.4.-" evidence="5"/>
<evidence type="ECO:0000313" key="6">
    <source>
        <dbReference type="Proteomes" id="UP001484239"/>
    </source>
</evidence>
<name>A0ABU9E6N7_9BACT</name>
<feature type="transmembrane region" description="Helical" evidence="2">
    <location>
        <begin position="112"/>
        <end position="130"/>
    </location>
</feature>
<dbReference type="SUPFAM" id="SSF109604">
    <property type="entry name" value="HD-domain/PDEase-like"/>
    <property type="match status" value="1"/>
</dbReference>
<dbReference type="NCBIfam" id="TIGR00277">
    <property type="entry name" value="HDIG"/>
    <property type="match status" value="1"/>
</dbReference>
<dbReference type="PROSITE" id="PS51832">
    <property type="entry name" value="HD_GYP"/>
    <property type="match status" value="1"/>
</dbReference>
<dbReference type="PANTHER" id="PTHR43155:SF2">
    <property type="entry name" value="CYCLIC DI-GMP PHOSPHODIESTERASE PA4108"/>
    <property type="match status" value="1"/>
</dbReference>
<dbReference type="InterPro" id="IPR037522">
    <property type="entry name" value="HD_GYP_dom"/>
</dbReference>
<dbReference type="RefSeq" id="WP_405278228.1">
    <property type="nucleotide sequence ID" value="NZ_JBBHLI010000001.1"/>
</dbReference>
<feature type="compositionally biased region" description="Basic and acidic residues" evidence="1">
    <location>
        <begin position="454"/>
        <end position="467"/>
    </location>
</feature>
<feature type="transmembrane region" description="Helical" evidence="2">
    <location>
        <begin position="70"/>
        <end position="100"/>
    </location>
</feature>
<feature type="domain" description="HD-GYP" evidence="4">
    <location>
        <begin position="237"/>
        <end position="434"/>
    </location>
</feature>
<feature type="transmembrane region" description="Helical" evidence="2">
    <location>
        <begin position="38"/>
        <end position="58"/>
    </location>
</feature>
<dbReference type="Proteomes" id="UP001484239">
    <property type="component" value="Unassembled WGS sequence"/>
</dbReference>
<dbReference type="SMART" id="SM00471">
    <property type="entry name" value="HDc"/>
    <property type="match status" value="1"/>
</dbReference>
<feature type="transmembrane region" description="Helical" evidence="2">
    <location>
        <begin position="215"/>
        <end position="233"/>
    </location>
</feature>
<dbReference type="Pfam" id="PF13487">
    <property type="entry name" value="HD_5"/>
    <property type="match status" value="1"/>
</dbReference>
<accession>A0ABU9E6N7</accession>
<keyword evidence="6" id="KW-1185">Reference proteome</keyword>
<evidence type="ECO:0000259" key="3">
    <source>
        <dbReference type="PROSITE" id="PS51831"/>
    </source>
</evidence>
<feature type="transmembrane region" description="Helical" evidence="2">
    <location>
        <begin position="150"/>
        <end position="171"/>
    </location>
</feature>
<evidence type="ECO:0000313" key="5">
    <source>
        <dbReference type="EMBL" id="MEK9499747.1"/>
    </source>
</evidence>
<dbReference type="Gene3D" id="1.10.3210.10">
    <property type="entry name" value="Hypothetical protein af1432"/>
    <property type="match status" value="1"/>
</dbReference>
<protein>
    <submittedName>
        <fullName evidence="5">HD-GYP domain-containing protein</fullName>
        <ecNumber evidence="5">3.1.4.-</ecNumber>
    </submittedName>
</protein>
<dbReference type="PROSITE" id="PS51831">
    <property type="entry name" value="HD"/>
    <property type="match status" value="1"/>
</dbReference>
<keyword evidence="2" id="KW-1133">Transmembrane helix</keyword>
<dbReference type="CDD" id="cd00077">
    <property type="entry name" value="HDc"/>
    <property type="match status" value="1"/>
</dbReference>
<comment type="caution">
    <text evidence="5">The sequence shown here is derived from an EMBL/GenBank/DDBJ whole genome shotgun (WGS) entry which is preliminary data.</text>
</comment>
<gene>
    <name evidence="5" type="ORF">WI372_01970</name>
</gene>
<dbReference type="Pfam" id="PF20972">
    <property type="entry name" value="MASE9"/>
    <property type="match status" value="1"/>
</dbReference>
<dbReference type="InterPro" id="IPR006674">
    <property type="entry name" value="HD_domain"/>
</dbReference>
<dbReference type="GO" id="GO:0016787">
    <property type="term" value="F:hydrolase activity"/>
    <property type="evidence" value="ECO:0007669"/>
    <property type="project" value="UniProtKB-KW"/>
</dbReference>
<feature type="transmembrane region" description="Helical" evidence="2">
    <location>
        <begin position="6"/>
        <end position="26"/>
    </location>
</feature>
<feature type="region of interest" description="Disordered" evidence="1">
    <location>
        <begin position="434"/>
        <end position="474"/>
    </location>
</feature>
<sequence length="474" mass="51481">MNLRGIQTYVAAITAAAIGALALVDWAPLWALSGRDQAGLVLLVLLGLVSESMSLRTASKSGSGTFTITFIPLLTSVLLFGPAIAAAFMVMAGSLGQFVVHRKPLLKGAFNVSQYLLATVVAGVAYTWVGGRAMVPEGGSAALLASLLPFVGYGVVFLLVNHAAVAGAIAISRGLRFEAIWGEVFGKWGSNIVYDLMVSPIAIAVAILYYELWLFGLITALLPLFFIRHSYFLNYKLIRANQDLLSALVKAIETRDPYTSGHSVRVSNLAGAIAREMNLGARTVERIEQSALLHDIGKIDAIYTEILRKPSSLSFEERQVIESHVTKGVDLLQSLSSVPAAVIADVRHHHERIDGRGYPDKLRGEEIPLGARIINVCDAIDAMLSDRPYRKALTTEATREELKKFAGIQFDETVVEMIVNSSVLEEHVDHVRGRELSVEATDPEAEVSEPRGQVSRDRERRSRREGPGRAPAVS</sequence>
<keyword evidence="5" id="KW-0378">Hydrolase</keyword>